<keyword evidence="3" id="KW-0539">Nucleus</keyword>
<feature type="domain" description="Sox C-terminal" evidence="5">
    <location>
        <begin position="1"/>
        <end position="118"/>
    </location>
</feature>
<evidence type="ECO:0000256" key="3">
    <source>
        <dbReference type="ARBA" id="ARBA00023242"/>
    </source>
</evidence>
<feature type="compositionally biased region" description="Gly residues" evidence="4">
    <location>
        <begin position="1"/>
        <end position="12"/>
    </location>
</feature>
<sequence>RGRPGAGGGWGREGPFRPSDDGCPAEHQVAPAGPGQPSPPPEGLPGREGLDPAQPAELLADLDRTEFEQYLHFVCKPDLGLPFAPHDGGLALPDGGHGAISSVVSDASSAVYYCNYPDV</sequence>
<accession>A0A6I8PIV2</accession>
<dbReference type="GeneTree" id="ENSGT00940000175507"/>
<dbReference type="Proteomes" id="UP000002279">
    <property type="component" value="Chromosome 7"/>
</dbReference>
<protein>
    <recommendedName>
        <fullName evidence="5">Sox C-terminal domain-containing protein</fullName>
    </recommendedName>
</protein>
<dbReference type="InParanoid" id="A0A6I8PIV2"/>
<evidence type="ECO:0000256" key="4">
    <source>
        <dbReference type="SAM" id="MobiDB-lite"/>
    </source>
</evidence>
<feature type="compositionally biased region" description="Pro residues" evidence="4">
    <location>
        <begin position="34"/>
        <end position="43"/>
    </location>
</feature>
<evidence type="ECO:0000313" key="6">
    <source>
        <dbReference type="Ensembl" id="ENSOANP00000052538.1"/>
    </source>
</evidence>
<organism evidence="6 7">
    <name type="scientific">Ornithorhynchus anatinus</name>
    <name type="common">Duckbill platypus</name>
    <dbReference type="NCBI Taxonomy" id="9258"/>
    <lineage>
        <taxon>Eukaryota</taxon>
        <taxon>Metazoa</taxon>
        <taxon>Chordata</taxon>
        <taxon>Craniata</taxon>
        <taxon>Vertebrata</taxon>
        <taxon>Euteleostomi</taxon>
        <taxon>Mammalia</taxon>
        <taxon>Monotremata</taxon>
        <taxon>Ornithorhynchidae</taxon>
        <taxon>Ornithorhynchus</taxon>
    </lineage>
</organism>
<evidence type="ECO:0000256" key="2">
    <source>
        <dbReference type="ARBA" id="ARBA00023163"/>
    </source>
</evidence>
<evidence type="ECO:0000256" key="1">
    <source>
        <dbReference type="ARBA" id="ARBA00023015"/>
    </source>
</evidence>
<reference evidence="6 7" key="1">
    <citation type="journal article" date="2008" name="Nature">
        <title>Genome analysis of the platypus reveals unique signatures of evolution.</title>
        <authorList>
            <person name="Warren W.C."/>
            <person name="Hillier L.W."/>
            <person name="Marshall Graves J.A."/>
            <person name="Birney E."/>
            <person name="Ponting C.P."/>
            <person name="Grutzner F."/>
            <person name="Belov K."/>
            <person name="Miller W."/>
            <person name="Clarke L."/>
            <person name="Chinwalla A.T."/>
            <person name="Yang S.P."/>
            <person name="Heger A."/>
            <person name="Locke D.P."/>
            <person name="Miethke P."/>
            <person name="Waters P.D."/>
            <person name="Veyrunes F."/>
            <person name="Fulton L."/>
            <person name="Fulton B."/>
            <person name="Graves T."/>
            <person name="Wallis J."/>
            <person name="Puente X.S."/>
            <person name="Lopez-Otin C."/>
            <person name="Ordonez G.R."/>
            <person name="Eichler E.E."/>
            <person name="Chen L."/>
            <person name="Cheng Z."/>
            <person name="Deakin J.E."/>
            <person name="Alsop A."/>
            <person name="Thompson K."/>
            <person name="Kirby P."/>
            <person name="Papenfuss A.T."/>
            <person name="Wakefield M.J."/>
            <person name="Olender T."/>
            <person name="Lancet D."/>
            <person name="Huttley G.A."/>
            <person name="Smit A.F."/>
            <person name="Pask A."/>
            <person name="Temple-Smith P."/>
            <person name="Batzer M.A."/>
            <person name="Walker J.A."/>
            <person name="Konkel M.K."/>
            <person name="Harris R.S."/>
            <person name="Whittington C.M."/>
            <person name="Wong E.S."/>
            <person name="Gemmell N.J."/>
            <person name="Buschiazzo E."/>
            <person name="Vargas Jentzsch I.M."/>
            <person name="Merkel A."/>
            <person name="Schmitz J."/>
            <person name="Zemann A."/>
            <person name="Churakov G."/>
            <person name="Kriegs J.O."/>
            <person name="Brosius J."/>
            <person name="Murchison E.P."/>
            <person name="Sachidanandam R."/>
            <person name="Smith C."/>
            <person name="Hannon G.J."/>
            <person name="Tsend-Ayush E."/>
            <person name="McMillan D."/>
            <person name="Attenborough R."/>
            <person name="Rens W."/>
            <person name="Ferguson-Smith M."/>
            <person name="Lefevre C.M."/>
            <person name="Sharp J.A."/>
            <person name="Nicholas K.R."/>
            <person name="Ray D.A."/>
            <person name="Kube M."/>
            <person name="Reinhardt R."/>
            <person name="Pringle T.H."/>
            <person name="Taylor J."/>
            <person name="Jones R.C."/>
            <person name="Nixon B."/>
            <person name="Dacheux J.L."/>
            <person name="Niwa H."/>
            <person name="Sekita Y."/>
            <person name="Huang X."/>
            <person name="Stark A."/>
            <person name="Kheradpour P."/>
            <person name="Kellis M."/>
            <person name="Flicek P."/>
            <person name="Chen Y."/>
            <person name="Webber C."/>
            <person name="Hardison R."/>
            <person name="Nelson J."/>
            <person name="Hallsworth-Pepin K."/>
            <person name="Delehaunty K."/>
            <person name="Markovic C."/>
            <person name="Minx P."/>
            <person name="Feng Y."/>
            <person name="Kremitzki C."/>
            <person name="Mitreva M."/>
            <person name="Glasscock J."/>
            <person name="Wylie T."/>
            <person name="Wohldmann P."/>
            <person name="Thiru P."/>
            <person name="Nhan M.N."/>
            <person name="Pohl C.S."/>
            <person name="Smith S.M."/>
            <person name="Hou S."/>
            <person name="Nefedov M."/>
            <person name="de Jong P.J."/>
            <person name="Renfree M.B."/>
            <person name="Mardis E.R."/>
            <person name="Wilson R.K."/>
        </authorList>
    </citation>
    <scope>NUCLEOTIDE SEQUENCE [LARGE SCALE GENOMIC DNA]</scope>
    <source>
        <strain evidence="6 7">Glennie</strain>
    </source>
</reference>
<proteinExistence type="predicted"/>
<dbReference type="Bgee" id="ENSOANG00000039063">
    <property type="expression patterns" value="Expressed in endometrium and 6 other cell types or tissues"/>
</dbReference>
<keyword evidence="7" id="KW-1185">Reference proteome</keyword>
<reference evidence="6" key="2">
    <citation type="submission" date="2025-08" db="UniProtKB">
        <authorList>
            <consortium name="Ensembl"/>
        </authorList>
    </citation>
    <scope>IDENTIFICATION</scope>
    <source>
        <strain evidence="6">Glennie</strain>
    </source>
</reference>
<keyword evidence="1" id="KW-0805">Transcription regulation</keyword>
<keyword evidence="2" id="KW-0804">Transcription</keyword>
<dbReference type="AlphaFoldDB" id="A0A6I8PIV2"/>
<dbReference type="Ensembl" id="ENSOANT00000054957.1">
    <property type="protein sequence ID" value="ENSOANP00000052538.1"/>
    <property type="gene ID" value="ENSOANG00000039063.1"/>
</dbReference>
<name>A0A6I8PIV2_ORNAN</name>
<evidence type="ECO:0000259" key="5">
    <source>
        <dbReference type="PROSITE" id="PS51516"/>
    </source>
</evidence>
<evidence type="ECO:0000313" key="7">
    <source>
        <dbReference type="Proteomes" id="UP000002279"/>
    </source>
</evidence>
<reference evidence="6" key="3">
    <citation type="submission" date="2025-09" db="UniProtKB">
        <authorList>
            <consortium name="Ensembl"/>
        </authorList>
    </citation>
    <scope>IDENTIFICATION</scope>
    <source>
        <strain evidence="6">Glennie</strain>
    </source>
</reference>
<feature type="region of interest" description="Disordered" evidence="4">
    <location>
        <begin position="1"/>
        <end position="54"/>
    </location>
</feature>
<dbReference type="InterPro" id="IPR021934">
    <property type="entry name" value="Sox_C"/>
</dbReference>
<dbReference type="PROSITE" id="PS51516">
    <property type="entry name" value="SOX_C"/>
    <property type="match status" value="1"/>
</dbReference>
<dbReference type="OMA" id="CKPEMAL"/>